<protein>
    <recommendedName>
        <fullName evidence="1">PA14 domain-containing protein</fullName>
    </recommendedName>
</protein>
<name>A0A1G2PG00_9BACT</name>
<evidence type="ECO:0000313" key="3">
    <source>
        <dbReference type="Proteomes" id="UP000178869"/>
    </source>
</evidence>
<feature type="domain" description="PA14" evidence="1">
    <location>
        <begin position="195"/>
        <end position="327"/>
    </location>
</feature>
<reference evidence="2 3" key="1">
    <citation type="journal article" date="2016" name="Nat. Commun.">
        <title>Thousands of microbial genomes shed light on interconnected biogeochemical processes in an aquifer system.</title>
        <authorList>
            <person name="Anantharaman K."/>
            <person name="Brown C.T."/>
            <person name="Hug L.A."/>
            <person name="Sharon I."/>
            <person name="Castelle C.J."/>
            <person name="Probst A.J."/>
            <person name="Thomas B.C."/>
            <person name="Singh A."/>
            <person name="Wilkins M.J."/>
            <person name="Karaoz U."/>
            <person name="Brodie E.L."/>
            <person name="Williams K.H."/>
            <person name="Hubbard S.S."/>
            <person name="Banfield J.F."/>
        </authorList>
    </citation>
    <scope>NUCLEOTIDE SEQUENCE [LARGE SCALE GENOMIC DNA]</scope>
</reference>
<comment type="caution">
    <text evidence="2">The sequence shown here is derived from an EMBL/GenBank/DDBJ whole genome shotgun (WGS) entry which is preliminary data.</text>
</comment>
<dbReference type="AlphaFoldDB" id="A0A1G2PG00"/>
<dbReference type="SUPFAM" id="SSF56988">
    <property type="entry name" value="Anthrax protective antigen"/>
    <property type="match status" value="1"/>
</dbReference>
<dbReference type="InterPro" id="IPR037524">
    <property type="entry name" value="PA14/GLEYA"/>
</dbReference>
<dbReference type="Pfam" id="PF07691">
    <property type="entry name" value="PA14"/>
    <property type="match status" value="1"/>
</dbReference>
<accession>A0A1G2PG00</accession>
<evidence type="ECO:0000259" key="1">
    <source>
        <dbReference type="PROSITE" id="PS51820"/>
    </source>
</evidence>
<organism evidence="2 3">
    <name type="scientific">Candidatus Terrybacteria bacterium RIFCSPHIGHO2_01_FULL_43_35</name>
    <dbReference type="NCBI Taxonomy" id="1802361"/>
    <lineage>
        <taxon>Bacteria</taxon>
        <taxon>Candidatus Terryibacteriota</taxon>
    </lineage>
</organism>
<sequence>MAIIRNKFKYGLLAAALLLMPMHLGLAVSYTYNSAQADGDLIKFAASNNVYIVKIYGGKRFKRLILNPAIFNQYDHLRWENIQLVSQDVFDSYITSNLVRLDNDTRVWKLYPNGDTGNKRWVQSAQQLASLNCDSDAIYVINIFEFNSYVSDSGILDQCPSAMNSGATNSQGIVLDSSSANGESSGTVSAGNFNFNDQPFWGEYYDIPPGASFPPQFHVSWHLARVDQEINFDWGLNAPLAGVGADNFAVRWSKSIYFPAGTYTFSFTGKDGFRVWTGDKLIIDKWLDQAESTYSADFVSSGSISPIKIEYYNHIGQAKAKLSVTKR</sequence>
<dbReference type="Proteomes" id="UP000178869">
    <property type="component" value="Unassembled WGS sequence"/>
</dbReference>
<proteinExistence type="predicted"/>
<evidence type="ECO:0000313" key="2">
    <source>
        <dbReference type="EMBL" id="OHA47265.1"/>
    </source>
</evidence>
<gene>
    <name evidence="2" type="ORF">A2828_00135</name>
</gene>
<dbReference type="Gene3D" id="3.90.182.10">
    <property type="entry name" value="Toxin - Anthrax Protective Antigen,domain 1"/>
    <property type="match status" value="1"/>
</dbReference>
<dbReference type="EMBL" id="MHSR01000005">
    <property type="protein sequence ID" value="OHA47265.1"/>
    <property type="molecule type" value="Genomic_DNA"/>
</dbReference>
<dbReference type="InterPro" id="IPR011658">
    <property type="entry name" value="PA14_dom"/>
</dbReference>
<dbReference type="PROSITE" id="PS51820">
    <property type="entry name" value="PA14"/>
    <property type="match status" value="1"/>
</dbReference>